<proteinExistence type="predicted"/>
<dbReference type="NCBIfam" id="NF005994">
    <property type="entry name" value="PRK08118.1"/>
    <property type="match status" value="1"/>
</dbReference>
<evidence type="ECO:0000313" key="1">
    <source>
        <dbReference type="EMBL" id="TFB22932.1"/>
    </source>
</evidence>
<gene>
    <name evidence="1" type="ORF">E3U55_06740</name>
</gene>
<protein>
    <submittedName>
        <fullName evidence="1">DNA topology modulation protein</fullName>
    </submittedName>
</protein>
<dbReference type="SUPFAM" id="SSF52540">
    <property type="entry name" value="P-loop containing nucleoside triphosphate hydrolases"/>
    <property type="match status" value="1"/>
</dbReference>
<dbReference type="OrthoDB" id="1201990at2"/>
<sequence length="172" mass="20908">MKRVILIGSPGSGKSTMSTELAEILNLELYHLDNIFWKPGWVSVPRDEQIEITKKLVNQKTWMIDGNYAGTLDLRLERADFVVFFDLPRWVCMYRIFKRVWQYRNKKRPDMNAGTERLNWDFIKFVWDFRKKKRPLIYEKLSRYPNKQVYILKTRKDVKEFMKEVRVKKHDL</sequence>
<keyword evidence="2" id="KW-1185">Reference proteome</keyword>
<reference evidence="1 2" key="1">
    <citation type="submission" date="2019-03" db="EMBL/GenBank/DDBJ databases">
        <authorList>
            <person name="He R.-H."/>
        </authorList>
    </citation>
    <scope>NUCLEOTIDE SEQUENCE [LARGE SCALE GENOMIC DNA]</scope>
    <source>
        <strain evidence="2">SH 714</strain>
    </source>
</reference>
<dbReference type="Proteomes" id="UP000297975">
    <property type="component" value="Unassembled WGS sequence"/>
</dbReference>
<evidence type="ECO:0000313" key="2">
    <source>
        <dbReference type="Proteomes" id="UP000297975"/>
    </source>
</evidence>
<accession>A0A4Y8ISF4</accession>
<organism evidence="1 2">
    <name type="scientific">Filobacillus milosensis</name>
    <dbReference type="NCBI Taxonomy" id="94137"/>
    <lineage>
        <taxon>Bacteria</taxon>
        <taxon>Bacillati</taxon>
        <taxon>Bacillota</taxon>
        <taxon>Bacilli</taxon>
        <taxon>Bacillales</taxon>
        <taxon>Bacillaceae</taxon>
        <taxon>Filobacillus</taxon>
    </lineage>
</organism>
<dbReference type="Gene3D" id="3.40.50.300">
    <property type="entry name" value="P-loop containing nucleotide triphosphate hydrolases"/>
    <property type="match status" value="1"/>
</dbReference>
<dbReference type="PANTHER" id="PTHR37816">
    <property type="entry name" value="YALI0E33011P"/>
    <property type="match status" value="1"/>
</dbReference>
<dbReference type="AlphaFoldDB" id="A0A4Y8ISF4"/>
<dbReference type="EMBL" id="SOPW01000005">
    <property type="protein sequence ID" value="TFB22932.1"/>
    <property type="molecule type" value="Genomic_DNA"/>
</dbReference>
<dbReference type="InterPro" id="IPR052922">
    <property type="entry name" value="Cytidylate_Kinase-2"/>
</dbReference>
<name>A0A4Y8ISF4_9BACI</name>
<dbReference type="PANTHER" id="PTHR37816:SF3">
    <property type="entry name" value="MODULATES DNA TOPOLOGY"/>
    <property type="match status" value="1"/>
</dbReference>
<dbReference type="InterPro" id="IPR027417">
    <property type="entry name" value="P-loop_NTPase"/>
</dbReference>
<comment type="caution">
    <text evidence="1">The sequence shown here is derived from an EMBL/GenBank/DDBJ whole genome shotgun (WGS) entry which is preliminary data.</text>
</comment>
<dbReference type="RefSeq" id="WP_134339663.1">
    <property type="nucleotide sequence ID" value="NZ_SOPW01000005.1"/>
</dbReference>